<accession>A0A1G2B3Y2</accession>
<keyword evidence="10" id="KW-1003">Cell membrane</keyword>
<protein>
    <recommendedName>
        <fullName evidence="10">ATP synthase gamma chain</fullName>
    </recommendedName>
    <alternativeName>
        <fullName evidence="10">ATP synthase F1 sector gamma subunit</fullName>
    </alternativeName>
    <alternativeName>
        <fullName evidence="10">F-ATPase gamma subunit</fullName>
    </alternativeName>
</protein>
<dbReference type="STRING" id="1798543.A2898_05055"/>
<sequence length="302" mass="33930">MPAVTRIIKRRIRSITNTRKITKAMELVAATKMRRAVNQVLETRSYANRAWDVVKDLAERTDPIQHPLLRSRESVKRIAVVIMSSNRGLCGGFNREIVEKSISYIKGAHQRYGEVAVEVILLGKRATEIATKFGYPIVAEFQKADVANGIADISAAARMVIQDFTSGKYDLVTILYTDYFSALKQTPHAWQLLPIQYPDNELGMTKSAEEAKARDTSYEYLFEPSADEVLEQMLYRLIEIQIYQALLETNASEHSARMMSMRNASDAAKDMIEDLTLTFNRARQASITSEIADIAGGKAALE</sequence>
<comment type="similarity">
    <text evidence="3 10">Belongs to the ATPase gamma chain family.</text>
</comment>
<dbReference type="EMBL" id="MHKE01000017">
    <property type="protein sequence ID" value="OGY82920.1"/>
    <property type="molecule type" value="Genomic_DNA"/>
</dbReference>
<comment type="caution">
    <text evidence="11">The sequence shown here is derived from an EMBL/GenBank/DDBJ whole genome shotgun (WGS) entry which is preliminary data.</text>
</comment>
<evidence type="ECO:0000256" key="8">
    <source>
        <dbReference type="ARBA" id="ARBA00023196"/>
    </source>
</evidence>
<dbReference type="GO" id="GO:0042777">
    <property type="term" value="P:proton motive force-driven plasma membrane ATP synthesis"/>
    <property type="evidence" value="ECO:0007669"/>
    <property type="project" value="UniProtKB-UniRule"/>
</dbReference>
<dbReference type="NCBIfam" id="TIGR01146">
    <property type="entry name" value="ATPsyn_F1gamma"/>
    <property type="match status" value="1"/>
</dbReference>
<dbReference type="Gene3D" id="3.40.1380.10">
    <property type="match status" value="1"/>
</dbReference>
<evidence type="ECO:0000256" key="2">
    <source>
        <dbReference type="ARBA" id="ARBA00004170"/>
    </source>
</evidence>
<keyword evidence="6 10" id="KW-0406">Ion transport</keyword>
<dbReference type="HAMAP" id="MF_00815">
    <property type="entry name" value="ATP_synth_gamma_bact"/>
    <property type="match status" value="1"/>
</dbReference>
<dbReference type="Proteomes" id="UP000179164">
    <property type="component" value="Unassembled WGS sequence"/>
</dbReference>
<evidence type="ECO:0000256" key="6">
    <source>
        <dbReference type="ARBA" id="ARBA00023065"/>
    </source>
</evidence>
<dbReference type="AlphaFoldDB" id="A0A1G2B3Y2"/>
<evidence type="ECO:0000256" key="7">
    <source>
        <dbReference type="ARBA" id="ARBA00023136"/>
    </source>
</evidence>
<keyword evidence="4 10" id="KW-0813">Transport</keyword>
<dbReference type="InterPro" id="IPR035968">
    <property type="entry name" value="ATP_synth_F1_ATPase_gsu"/>
</dbReference>
<dbReference type="Gene3D" id="1.10.287.80">
    <property type="entry name" value="ATP synthase, gamma subunit, helix hairpin domain"/>
    <property type="match status" value="2"/>
</dbReference>
<keyword evidence="9 10" id="KW-0066">ATP synthesis</keyword>
<gene>
    <name evidence="10" type="primary">atpG</name>
    <name evidence="11" type="ORF">A2898_05055</name>
</gene>
<evidence type="ECO:0000313" key="12">
    <source>
        <dbReference type="Proteomes" id="UP000179164"/>
    </source>
</evidence>
<organism evidence="11 12">
    <name type="scientific">Candidatus Kerfeldbacteria bacterium RIFCSPLOWO2_01_FULL_48_11</name>
    <dbReference type="NCBI Taxonomy" id="1798543"/>
    <lineage>
        <taxon>Bacteria</taxon>
        <taxon>Candidatus Kerfeldiibacteriota</taxon>
    </lineage>
</organism>
<dbReference type="CDD" id="cd12151">
    <property type="entry name" value="F1-ATPase_gamma"/>
    <property type="match status" value="1"/>
</dbReference>
<comment type="subcellular location">
    <subcellularLocation>
        <location evidence="10">Cell membrane</location>
        <topology evidence="10">Peripheral membrane protein</topology>
    </subcellularLocation>
    <subcellularLocation>
        <location evidence="2">Membrane</location>
        <topology evidence="2">Peripheral membrane protein</topology>
    </subcellularLocation>
</comment>
<proteinExistence type="inferred from homology"/>
<keyword evidence="5 10" id="KW-0375">Hydrogen ion transport</keyword>
<comment type="subunit">
    <text evidence="10">F-type ATPases have 2 components, CF(1) - the catalytic core - and CF(0) - the membrane proton channel. CF(1) has five subunits: alpha(3), beta(3), gamma(1), delta(1), epsilon(1). CF(0) has three main subunits: a, b and c.</text>
</comment>
<evidence type="ECO:0000256" key="10">
    <source>
        <dbReference type="HAMAP-Rule" id="MF_00815"/>
    </source>
</evidence>
<dbReference type="GO" id="GO:0046933">
    <property type="term" value="F:proton-transporting ATP synthase activity, rotational mechanism"/>
    <property type="evidence" value="ECO:0007669"/>
    <property type="project" value="UniProtKB-UniRule"/>
</dbReference>
<dbReference type="Pfam" id="PF00231">
    <property type="entry name" value="ATP-synt"/>
    <property type="match status" value="1"/>
</dbReference>
<dbReference type="GO" id="GO:0005886">
    <property type="term" value="C:plasma membrane"/>
    <property type="evidence" value="ECO:0007669"/>
    <property type="project" value="UniProtKB-SubCell"/>
</dbReference>
<dbReference type="PANTHER" id="PTHR11693:SF22">
    <property type="entry name" value="ATP SYNTHASE SUBUNIT GAMMA, MITOCHONDRIAL"/>
    <property type="match status" value="1"/>
</dbReference>
<evidence type="ECO:0000256" key="4">
    <source>
        <dbReference type="ARBA" id="ARBA00022448"/>
    </source>
</evidence>
<keyword evidence="7 10" id="KW-0472">Membrane</keyword>
<dbReference type="InterPro" id="IPR000131">
    <property type="entry name" value="ATP_synth_F1_gsu"/>
</dbReference>
<reference evidence="11 12" key="1">
    <citation type="journal article" date="2016" name="Nat. Commun.">
        <title>Thousands of microbial genomes shed light on interconnected biogeochemical processes in an aquifer system.</title>
        <authorList>
            <person name="Anantharaman K."/>
            <person name="Brown C.T."/>
            <person name="Hug L.A."/>
            <person name="Sharon I."/>
            <person name="Castelle C.J."/>
            <person name="Probst A.J."/>
            <person name="Thomas B.C."/>
            <person name="Singh A."/>
            <person name="Wilkins M.J."/>
            <person name="Karaoz U."/>
            <person name="Brodie E.L."/>
            <person name="Williams K.H."/>
            <person name="Hubbard S.S."/>
            <person name="Banfield J.F."/>
        </authorList>
    </citation>
    <scope>NUCLEOTIDE SEQUENCE [LARGE SCALE GENOMIC DNA]</scope>
</reference>
<comment type="function">
    <text evidence="1 10">Produces ATP from ADP in the presence of a proton gradient across the membrane. The gamma chain is believed to be important in regulating ATPase activity and the flow of protons through the CF(0) complex.</text>
</comment>
<evidence type="ECO:0000256" key="9">
    <source>
        <dbReference type="ARBA" id="ARBA00023310"/>
    </source>
</evidence>
<dbReference type="GO" id="GO:0045259">
    <property type="term" value="C:proton-transporting ATP synthase complex"/>
    <property type="evidence" value="ECO:0007669"/>
    <property type="project" value="UniProtKB-KW"/>
</dbReference>
<evidence type="ECO:0000256" key="1">
    <source>
        <dbReference type="ARBA" id="ARBA00003456"/>
    </source>
</evidence>
<dbReference type="PRINTS" id="PR00126">
    <property type="entry name" value="ATPASEGAMMA"/>
</dbReference>
<name>A0A1G2B3Y2_9BACT</name>
<dbReference type="PANTHER" id="PTHR11693">
    <property type="entry name" value="ATP SYNTHASE GAMMA CHAIN"/>
    <property type="match status" value="1"/>
</dbReference>
<evidence type="ECO:0000313" key="11">
    <source>
        <dbReference type="EMBL" id="OGY82920.1"/>
    </source>
</evidence>
<evidence type="ECO:0000256" key="5">
    <source>
        <dbReference type="ARBA" id="ARBA00022781"/>
    </source>
</evidence>
<evidence type="ECO:0000256" key="3">
    <source>
        <dbReference type="ARBA" id="ARBA00007681"/>
    </source>
</evidence>
<dbReference type="SUPFAM" id="SSF52943">
    <property type="entry name" value="ATP synthase (F1-ATPase), gamma subunit"/>
    <property type="match status" value="1"/>
</dbReference>
<keyword evidence="8 10" id="KW-0139">CF(1)</keyword>
<dbReference type="GO" id="GO:0005524">
    <property type="term" value="F:ATP binding"/>
    <property type="evidence" value="ECO:0007669"/>
    <property type="project" value="UniProtKB-UniRule"/>
</dbReference>